<evidence type="ECO:0000256" key="1">
    <source>
        <dbReference type="ARBA" id="ARBA00006295"/>
    </source>
</evidence>
<dbReference type="PANTHER" id="PTHR33375">
    <property type="entry name" value="CHROMOSOME-PARTITIONING PROTEIN PARB-RELATED"/>
    <property type="match status" value="1"/>
</dbReference>
<dbReference type="InterPro" id="IPR050336">
    <property type="entry name" value="Chromosome_partition/occlusion"/>
</dbReference>
<dbReference type="PANTHER" id="PTHR33375:SF1">
    <property type="entry name" value="CHROMOSOME-PARTITIONING PROTEIN PARB-RELATED"/>
    <property type="match status" value="1"/>
</dbReference>
<dbReference type="SUPFAM" id="SSF110849">
    <property type="entry name" value="ParB/Sulfiredoxin"/>
    <property type="match status" value="1"/>
</dbReference>
<keyword evidence="6" id="KW-1185">Reference proteome</keyword>
<dbReference type="GO" id="GO:0005694">
    <property type="term" value="C:chromosome"/>
    <property type="evidence" value="ECO:0007669"/>
    <property type="project" value="TreeGrafter"/>
</dbReference>
<dbReference type="GO" id="GO:0007059">
    <property type="term" value="P:chromosome segregation"/>
    <property type="evidence" value="ECO:0007669"/>
    <property type="project" value="UniProtKB-KW"/>
</dbReference>
<protein>
    <submittedName>
        <fullName evidence="5">Chromosome partitioning protein</fullName>
    </submittedName>
</protein>
<feature type="domain" description="ParB-like N-terminal" evidence="4">
    <location>
        <begin position="69"/>
        <end position="156"/>
    </location>
</feature>
<dbReference type="CDD" id="cd16393">
    <property type="entry name" value="SPO0J_N"/>
    <property type="match status" value="1"/>
</dbReference>
<name>A0A248JYS0_9PROT</name>
<keyword evidence="3" id="KW-0238">DNA-binding</keyword>
<dbReference type="InterPro" id="IPR041468">
    <property type="entry name" value="HTH_ParB/Spo0J"/>
</dbReference>
<dbReference type="InterPro" id="IPR003115">
    <property type="entry name" value="ParB_N"/>
</dbReference>
<dbReference type="FunFam" id="3.90.1530.30:FF:000001">
    <property type="entry name" value="Chromosome partitioning protein ParB"/>
    <property type="match status" value="1"/>
</dbReference>
<dbReference type="Pfam" id="PF17762">
    <property type="entry name" value="HTH_ParB"/>
    <property type="match status" value="1"/>
</dbReference>
<proteinExistence type="inferred from homology"/>
<evidence type="ECO:0000313" key="5">
    <source>
        <dbReference type="EMBL" id="ASG23680.1"/>
    </source>
</evidence>
<dbReference type="AlphaFoldDB" id="A0A248JYS0"/>
<sequence length="313" mass="34770">MWHRTRQPWHLSARLPKPCLRRMERTSPMSRKLARSNPALAATAASLLPATAKPLNKLYGTSEDFPELVELDLDQVFPNPDQPRRHFDETALRELADSIGAQGLIQPIVVRKRAEGGYLIAAGERRWRAHRLLGKATIFAIVTQGGVDEIALIENLQRQDLDTLEVAWGLSRLGETHRYTQDQLAGAVGLSKSEVSRLLALVRLPDSILAEYPEYRDQVSKSHLFILADAEDDAARHRLWGLIKGGATIKALRAANKSPEPAVTAPKAAPAAGHLITRMERDLAQVSAGPNGLAAKDRERLEKLRQRLDEILR</sequence>
<dbReference type="InterPro" id="IPR004437">
    <property type="entry name" value="ParB/RepB/Spo0J"/>
</dbReference>
<evidence type="ECO:0000313" key="6">
    <source>
        <dbReference type="Proteomes" id="UP000197153"/>
    </source>
</evidence>
<organism evidence="5 6">
    <name type="scientific">Nitrospirillum viridazoti CBAmc</name>
    <dbReference type="NCBI Taxonomy" id="1441467"/>
    <lineage>
        <taxon>Bacteria</taxon>
        <taxon>Pseudomonadati</taxon>
        <taxon>Pseudomonadota</taxon>
        <taxon>Alphaproteobacteria</taxon>
        <taxon>Rhodospirillales</taxon>
        <taxon>Azospirillaceae</taxon>
        <taxon>Nitrospirillum</taxon>
        <taxon>Nitrospirillum viridazoti</taxon>
    </lineage>
</organism>
<dbReference type="InterPro" id="IPR036086">
    <property type="entry name" value="ParB/Sulfiredoxin_sf"/>
</dbReference>
<comment type="similarity">
    <text evidence="1">Belongs to the ParB family.</text>
</comment>
<dbReference type="Pfam" id="PF02195">
    <property type="entry name" value="ParB_N"/>
    <property type="match status" value="1"/>
</dbReference>
<keyword evidence="2" id="KW-0159">Chromosome partition</keyword>
<dbReference type="Proteomes" id="UP000197153">
    <property type="component" value="Chromosome 3"/>
</dbReference>
<dbReference type="Gene3D" id="3.90.1530.30">
    <property type="match status" value="1"/>
</dbReference>
<dbReference type="NCBIfam" id="TIGR00180">
    <property type="entry name" value="parB_part"/>
    <property type="match status" value="1"/>
</dbReference>
<dbReference type="KEGG" id="nao:Y958_22050"/>
<evidence type="ECO:0000256" key="2">
    <source>
        <dbReference type="ARBA" id="ARBA00022829"/>
    </source>
</evidence>
<evidence type="ECO:0000256" key="3">
    <source>
        <dbReference type="ARBA" id="ARBA00023125"/>
    </source>
</evidence>
<reference evidence="5 6" key="1">
    <citation type="submission" date="2017-06" db="EMBL/GenBank/DDBJ databases">
        <title>Complete genome sequence of Nitrospirillum amazonense strain CBAmC, an endophytic nitrogen-fixing and plant growth-promoting bacterium, isolated from sugarcane.</title>
        <authorList>
            <person name="Schwab S."/>
            <person name="dos Santos Teixeira K.R."/>
            <person name="Simoes Araujo J.L."/>
            <person name="Soares Vidal M."/>
            <person name="Borges de Freitas H.R."/>
            <person name="Rivello Crivelaro A.L."/>
            <person name="Bueno de Camargo Nunes A."/>
            <person name="dos Santos C.M."/>
            <person name="Palmeira da Silva Rosa D."/>
            <person name="da Silva Padilha D."/>
            <person name="da Silva E."/>
            <person name="Araujo Terra L."/>
            <person name="Soares Mendes V."/>
            <person name="Farinelli L."/>
            <person name="Magalhaes Cruz L."/>
            <person name="Baldani J.I."/>
        </authorList>
    </citation>
    <scope>NUCLEOTIDE SEQUENCE [LARGE SCALE GENOMIC DNA]</scope>
    <source>
        <strain evidence="5 6">CBAmC</strain>
    </source>
</reference>
<dbReference type="Gene3D" id="1.10.10.2830">
    <property type="match status" value="1"/>
</dbReference>
<gene>
    <name evidence="5" type="ORF">Y958_22050</name>
</gene>
<dbReference type="SMART" id="SM00470">
    <property type="entry name" value="ParB"/>
    <property type="match status" value="1"/>
</dbReference>
<dbReference type="GO" id="GO:0003677">
    <property type="term" value="F:DNA binding"/>
    <property type="evidence" value="ECO:0007669"/>
    <property type="project" value="UniProtKB-KW"/>
</dbReference>
<accession>A0A248JYS0</accession>
<dbReference type="SUPFAM" id="SSF109709">
    <property type="entry name" value="KorB DNA-binding domain-like"/>
    <property type="match status" value="1"/>
</dbReference>
<dbReference type="EMBL" id="CP022112">
    <property type="protein sequence ID" value="ASG23680.1"/>
    <property type="molecule type" value="Genomic_DNA"/>
</dbReference>
<evidence type="ECO:0000259" key="4">
    <source>
        <dbReference type="SMART" id="SM00470"/>
    </source>
</evidence>